<dbReference type="InterPro" id="IPR024534">
    <property type="entry name" value="JetD_C"/>
</dbReference>
<dbReference type="Proteomes" id="UP000070427">
    <property type="component" value="Unassembled WGS sequence"/>
</dbReference>
<dbReference type="PATRIC" id="fig|520764.3.peg.1888"/>
<dbReference type="OrthoDB" id="186173at2"/>
<dbReference type="Pfam" id="PF09983">
    <property type="entry name" value="JetD_C"/>
    <property type="match status" value="1"/>
</dbReference>
<dbReference type="STRING" id="520764.AN618_17540"/>
<dbReference type="RefSeq" id="WP_157081687.1">
    <property type="nucleotide sequence ID" value="NZ_LOED01000023.1"/>
</dbReference>
<gene>
    <name evidence="2" type="ORF">AN618_17540</name>
</gene>
<dbReference type="SUPFAM" id="SSF56726">
    <property type="entry name" value="DNA topoisomerase IV, alpha subunit"/>
    <property type="match status" value="1"/>
</dbReference>
<sequence length="408" mass="47854">MDLRKAIVSRLLDKYEKSKRFSGDAKIEKRITLNFSKGEFPFYDIENVESKENVHFALKELEKEGIIKIKWVKFEEGNIVEKVFLNLENLEKAYDAARREPKGAVLKKMAEKLFSFKQEIKSEWLLGFADFEIERIREKKSYPAYLPKEEELFDLTLMALRGIEQKGDEEILERVFSKRYLKDSKKFERVKGKVFAVMKDFLFKEYVEEDEAFERIGILKTIEEILFCGALKAKVAGSALDFSAFVYGTSLNSLSVREMEILDISCSRIITVENKANYYELIKDANSKGDFIVYLGGFYSPSKRLFLEKLYSFIKAKNKNVKFYHWGDIDLGGFKIFVKLKEIIKELKPLYMDVETLEKYKAFGEPFSKDYEKRLRELLGKPEYSEFYEVIQEMLKLGIRLEQEAILA</sequence>
<comment type="caution">
    <text evidence="2">The sequence shown here is derived from an EMBL/GenBank/DDBJ whole genome shotgun (WGS) entry which is preliminary data.</text>
</comment>
<name>A0A140L5L9_9FIRM</name>
<reference evidence="2 3" key="1">
    <citation type="submission" date="2015-12" db="EMBL/GenBank/DDBJ databases">
        <title>Draft genome sequnece of Fervidicola ferrireducens strain Y170.</title>
        <authorList>
            <person name="Patel B.K."/>
        </authorList>
    </citation>
    <scope>NUCLEOTIDE SEQUENCE [LARGE SCALE GENOMIC DNA]</scope>
    <source>
        <strain evidence="2 3">Y170</strain>
    </source>
</reference>
<dbReference type="EMBL" id="LOED01000023">
    <property type="protein sequence ID" value="KXG75844.1"/>
    <property type="molecule type" value="Genomic_DNA"/>
</dbReference>
<accession>A0A140L5L9</accession>
<dbReference type="GO" id="GO:0005694">
    <property type="term" value="C:chromosome"/>
    <property type="evidence" value="ECO:0007669"/>
    <property type="project" value="InterPro"/>
</dbReference>
<feature type="domain" description="Wadjet protein JetD C-terminal" evidence="1">
    <location>
        <begin position="241"/>
        <end position="406"/>
    </location>
</feature>
<dbReference type="AlphaFoldDB" id="A0A140L5L9"/>
<protein>
    <recommendedName>
        <fullName evidence="1">Wadjet protein JetD C-terminal domain-containing protein</fullName>
    </recommendedName>
</protein>
<proteinExistence type="predicted"/>
<evidence type="ECO:0000259" key="1">
    <source>
        <dbReference type="Pfam" id="PF09983"/>
    </source>
</evidence>
<dbReference type="GO" id="GO:0003677">
    <property type="term" value="F:DNA binding"/>
    <property type="evidence" value="ECO:0007669"/>
    <property type="project" value="InterPro"/>
</dbReference>
<evidence type="ECO:0000313" key="3">
    <source>
        <dbReference type="Proteomes" id="UP000070427"/>
    </source>
</evidence>
<dbReference type="InterPro" id="IPR036078">
    <property type="entry name" value="Spo11/TopoVI_A_sf"/>
</dbReference>
<dbReference type="Gene3D" id="3.40.1360.10">
    <property type="match status" value="1"/>
</dbReference>
<evidence type="ECO:0000313" key="2">
    <source>
        <dbReference type="EMBL" id="KXG75844.1"/>
    </source>
</evidence>
<dbReference type="InParanoid" id="A0A140L5L9"/>
<keyword evidence="3" id="KW-1185">Reference proteome</keyword>
<organism evidence="2 3">
    <name type="scientific">Fervidicola ferrireducens</name>
    <dbReference type="NCBI Taxonomy" id="520764"/>
    <lineage>
        <taxon>Bacteria</taxon>
        <taxon>Bacillati</taxon>
        <taxon>Bacillota</taxon>
        <taxon>Clostridia</taxon>
        <taxon>Thermosediminibacterales</taxon>
        <taxon>Thermosediminibacteraceae</taxon>
        <taxon>Fervidicola</taxon>
    </lineage>
</organism>